<evidence type="ECO:0000259" key="4">
    <source>
        <dbReference type="PROSITE" id="PS50110"/>
    </source>
</evidence>
<dbReference type="EMBL" id="FXYZ01000017">
    <property type="protein sequence ID" value="SMX96802.1"/>
    <property type="molecule type" value="Genomic_DNA"/>
</dbReference>
<reference evidence="7 9" key="2">
    <citation type="submission" date="2017-03" db="EMBL/GenBank/DDBJ databases">
        <authorList>
            <person name="Afonso C.L."/>
            <person name="Miller P.J."/>
            <person name="Scott M.A."/>
            <person name="Spackman E."/>
            <person name="Goraichik I."/>
            <person name="Dimitrov K.M."/>
            <person name="Suarez D.L."/>
            <person name="Swayne D.E."/>
        </authorList>
    </citation>
    <scope>NUCLEOTIDE SEQUENCE [LARGE SCALE GENOMIC DNA]</scope>
    <source>
        <strain evidence="7">6</strain>
        <strain evidence="9">6(3)</strain>
    </source>
</reference>
<dbReference type="Pfam" id="PF00072">
    <property type="entry name" value="Response_reg"/>
    <property type="match status" value="1"/>
</dbReference>
<dbReference type="PANTHER" id="PTHR48111:SF50">
    <property type="entry name" value="KDP OPERON TRANSCRIPTIONAL REGULATORY PROTEIN KDPE"/>
    <property type="match status" value="1"/>
</dbReference>
<dbReference type="PROSITE" id="PS51755">
    <property type="entry name" value="OMPR_PHOB"/>
    <property type="match status" value="1"/>
</dbReference>
<dbReference type="PANTHER" id="PTHR48111">
    <property type="entry name" value="REGULATOR OF RPOS"/>
    <property type="match status" value="1"/>
</dbReference>
<reference evidence="6 8" key="1">
    <citation type="journal article" date="2017" name="Elife">
        <title>Extensive horizontal gene transfer in cheese-associated bacteria.</title>
        <authorList>
            <person name="Bonham K.S."/>
            <person name="Wolfe B.E."/>
            <person name="Dutton R.J."/>
        </authorList>
    </citation>
    <scope>NUCLEOTIDE SEQUENCE [LARGE SCALE GENOMIC DNA]</scope>
    <source>
        <strain evidence="6 8">738_8</strain>
    </source>
</reference>
<dbReference type="GO" id="GO:0006355">
    <property type="term" value="P:regulation of DNA-templated transcription"/>
    <property type="evidence" value="ECO:0007669"/>
    <property type="project" value="InterPro"/>
</dbReference>
<dbReference type="Gene3D" id="3.40.50.2300">
    <property type="match status" value="1"/>
</dbReference>
<evidence type="ECO:0000313" key="8">
    <source>
        <dbReference type="Proteomes" id="UP000217881"/>
    </source>
</evidence>
<dbReference type="Gene3D" id="6.10.250.690">
    <property type="match status" value="1"/>
</dbReference>
<dbReference type="GO" id="GO:0005829">
    <property type="term" value="C:cytosol"/>
    <property type="evidence" value="ECO:0007669"/>
    <property type="project" value="TreeGrafter"/>
</dbReference>
<dbReference type="InterPro" id="IPR011006">
    <property type="entry name" value="CheY-like_superfamily"/>
</dbReference>
<evidence type="ECO:0000256" key="2">
    <source>
        <dbReference type="PROSITE-ProRule" id="PRU00169"/>
    </source>
</evidence>
<dbReference type="Gene3D" id="1.10.10.10">
    <property type="entry name" value="Winged helix-like DNA-binding domain superfamily/Winged helix DNA-binding domain"/>
    <property type="match status" value="1"/>
</dbReference>
<keyword evidence="1 3" id="KW-0238">DNA-binding</keyword>
<organism evidence="6 8">
    <name type="scientific">Brevibacterium aurantiacum</name>
    <dbReference type="NCBI Taxonomy" id="273384"/>
    <lineage>
        <taxon>Bacteria</taxon>
        <taxon>Bacillati</taxon>
        <taxon>Actinomycetota</taxon>
        <taxon>Actinomycetes</taxon>
        <taxon>Micrococcales</taxon>
        <taxon>Brevibacteriaceae</taxon>
        <taxon>Brevibacterium</taxon>
    </lineage>
</organism>
<feature type="modified residue" description="4-aspartylphosphate" evidence="2">
    <location>
        <position position="52"/>
    </location>
</feature>
<evidence type="ECO:0000256" key="1">
    <source>
        <dbReference type="ARBA" id="ARBA00023125"/>
    </source>
</evidence>
<dbReference type="GO" id="GO:0000156">
    <property type="term" value="F:phosphorelay response regulator activity"/>
    <property type="evidence" value="ECO:0007669"/>
    <property type="project" value="TreeGrafter"/>
</dbReference>
<dbReference type="SMART" id="SM00448">
    <property type="entry name" value="REC"/>
    <property type="match status" value="1"/>
</dbReference>
<dbReference type="RefSeq" id="WP_096146033.1">
    <property type="nucleotide sequence ID" value="NZ_CP025332.1"/>
</dbReference>
<dbReference type="PROSITE" id="PS50110">
    <property type="entry name" value="RESPONSE_REGULATORY"/>
    <property type="match status" value="1"/>
</dbReference>
<dbReference type="InterPro" id="IPR039420">
    <property type="entry name" value="WalR-like"/>
</dbReference>
<feature type="domain" description="OmpR/PhoB-type" evidence="5">
    <location>
        <begin position="125"/>
        <end position="226"/>
    </location>
</feature>
<feature type="domain" description="Response regulatory" evidence="4">
    <location>
        <begin position="3"/>
        <end position="116"/>
    </location>
</feature>
<accession>A0A2H1KC64</accession>
<dbReference type="SMART" id="SM00862">
    <property type="entry name" value="Trans_reg_C"/>
    <property type="match status" value="1"/>
</dbReference>
<name>A0A2A3ZSX1_BREAU</name>
<sequence>MKRILIVEDDSDIATAVRIGLQAKGHEVLLAGSGRQMNEVLSGNRIDVILLDLGLPDVDGIDLISQVRRWSDMPIVVVSARHDSHGKVAALDAGADDYVTKPFSLGEVLARLRAIDRRSSASVDSGIVRTADGRMVIDLASHVLEVEEVPVHLTPLEWKMLEVFAKHKGALVDAKTLLTEVWGPGFGGERGYLRIYMSHLRQKLEADPARPEYFHTHTGMGYRFTP</sequence>
<dbReference type="InterPro" id="IPR001789">
    <property type="entry name" value="Sig_transdc_resp-reg_receiver"/>
</dbReference>
<dbReference type="SUPFAM" id="SSF52172">
    <property type="entry name" value="CheY-like"/>
    <property type="match status" value="1"/>
</dbReference>
<dbReference type="Proteomes" id="UP000234327">
    <property type="component" value="Unassembled WGS sequence"/>
</dbReference>
<gene>
    <name evidence="7" type="ORF">BAURA63_03136</name>
    <name evidence="6" type="ORF">CIK59_06155</name>
</gene>
<dbReference type="Pfam" id="PF00486">
    <property type="entry name" value="Trans_reg_C"/>
    <property type="match status" value="1"/>
</dbReference>
<dbReference type="AlphaFoldDB" id="A0A2A3ZSX1"/>
<feature type="DNA-binding region" description="OmpR/PhoB-type" evidence="3">
    <location>
        <begin position="125"/>
        <end position="226"/>
    </location>
</feature>
<dbReference type="InterPro" id="IPR001867">
    <property type="entry name" value="OmpR/PhoB-type_DNA-bd"/>
</dbReference>
<accession>A0A2A3ZSX1</accession>
<dbReference type="CDD" id="cd00383">
    <property type="entry name" value="trans_reg_C"/>
    <property type="match status" value="1"/>
</dbReference>
<evidence type="ECO:0000256" key="3">
    <source>
        <dbReference type="PROSITE-ProRule" id="PRU01091"/>
    </source>
</evidence>
<dbReference type="InterPro" id="IPR036388">
    <property type="entry name" value="WH-like_DNA-bd_sf"/>
</dbReference>
<protein>
    <submittedName>
        <fullName evidence="6">DNA-binding response regulator</fullName>
    </submittedName>
    <submittedName>
        <fullName evidence="7">Two-component system, OmpR family, KDP operon response regulator KdpE</fullName>
    </submittedName>
</protein>
<evidence type="ECO:0000313" key="6">
    <source>
        <dbReference type="EMBL" id="PCC54591.1"/>
    </source>
</evidence>
<dbReference type="GO" id="GO:0032993">
    <property type="term" value="C:protein-DNA complex"/>
    <property type="evidence" value="ECO:0007669"/>
    <property type="project" value="TreeGrafter"/>
</dbReference>
<evidence type="ECO:0000259" key="5">
    <source>
        <dbReference type="PROSITE" id="PS51755"/>
    </source>
</evidence>
<evidence type="ECO:0000313" key="7">
    <source>
        <dbReference type="EMBL" id="SMX96802.1"/>
    </source>
</evidence>
<dbReference type="EMBL" id="NRHA01000008">
    <property type="protein sequence ID" value="PCC54591.1"/>
    <property type="molecule type" value="Genomic_DNA"/>
</dbReference>
<proteinExistence type="predicted"/>
<dbReference type="Proteomes" id="UP000217881">
    <property type="component" value="Unassembled WGS sequence"/>
</dbReference>
<evidence type="ECO:0000313" key="9">
    <source>
        <dbReference type="Proteomes" id="UP000234327"/>
    </source>
</evidence>
<keyword evidence="2" id="KW-0597">Phosphoprotein</keyword>
<dbReference type="GO" id="GO:0000976">
    <property type="term" value="F:transcription cis-regulatory region binding"/>
    <property type="evidence" value="ECO:0007669"/>
    <property type="project" value="TreeGrafter"/>
</dbReference>